<dbReference type="InterPro" id="IPR012507">
    <property type="entry name" value="YibE_F"/>
</dbReference>
<sequence>MVNNYKNKNFVIGVIVLVALMSLFFYNTLKKSYPNAVQGVVLSYSHGKENNNKSYKYNYVDVKITSGSHKDKKISVQNFSSGHIKSEDVNTGNFAEPGDEVLLNLKEDSKGNIESAYIFEIVRYKHIYKLVSLFVIILLLIGGLKGLKSIVALIFTGVIVIKVMIPLILIGVDPIKLSIAICILVTIVNLILISGKNKKTFAAIIGTLGGLFISGAIAIFSNSVIKVKGLTDEEIKFLTYVSRNPNFNFGGLLFAGIIMGALGAVMDVSISIASSMKEIKEANPEIGTRELIKSGMTIGQDIIGSMSNTLILAYVGGAMYLMIMISSNGMDFCRTINQDIIASEILRALAGSIGLIFSVPLTAIVYALFEKFNIDIESFVK</sequence>
<proteinExistence type="predicted"/>
<dbReference type="OrthoDB" id="5753718at2"/>
<dbReference type="PATRIC" id="fig|1121290.3.peg.1430"/>
<gene>
    <name evidence="2" type="ORF">CLOACE_14460</name>
</gene>
<feature type="transmembrane region" description="Helical" evidence="1">
    <location>
        <begin position="127"/>
        <end position="144"/>
    </location>
</feature>
<keyword evidence="1" id="KW-0812">Transmembrane</keyword>
<evidence type="ECO:0000256" key="1">
    <source>
        <dbReference type="SAM" id="Phobius"/>
    </source>
</evidence>
<dbReference type="PANTHER" id="PTHR41771">
    <property type="entry name" value="MEMBRANE PROTEIN-RELATED"/>
    <property type="match status" value="1"/>
</dbReference>
<protein>
    <submittedName>
        <fullName evidence="2">YibE/F-like protein</fullName>
    </submittedName>
</protein>
<feature type="transmembrane region" description="Helical" evidence="1">
    <location>
        <begin position="150"/>
        <end position="170"/>
    </location>
</feature>
<feature type="transmembrane region" description="Helical" evidence="1">
    <location>
        <begin position="12"/>
        <end position="29"/>
    </location>
</feature>
<keyword evidence="3" id="KW-1185">Reference proteome</keyword>
<dbReference type="EMBL" id="LZFO01000019">
    <property type="protein sequence ID" value="OFI05901.1"/>
    <property type="molecule type" value="Genomic_DNA"/>
</dbReference>
<keyword evidence="1" id="KW-0472">Membrane</keyword>
<accession>A0A1E8EY81</accession>
<dbReference type="PANTHER" id="PTHR41771:SF1">
    <property type="entry name" value="MEMBRANE PROTEIN"/>
    <property type="match status" value="1"/>
</dbReference>
<comment type="caution">
    <text evidence="2">The sequence shown here is derived from an EMBL/GenBank/DDBJ whole genome shotgun (WGS) entry which is preliminary data.</text>
</comment>
<name>A0A1E8EY81_9CLOT</name>
<feature type="transmembrane region" description="Helical" evidence="1">
    <location>
        <begin position="302"/>
        <end position="325"/>
    </location>
</feature>
<evidence type="ECO:0000313" key="3">
    <source>
        <dbReference type="Proteomes" id="UP000175744"/>
    </source>
</evidence>
<dbReference type="AlphaFoldDB" id="A0A1E8EY81"/>
<feature type="transmembrane region" description="Helical" evidence="1">
    <location>
        <begin position="345"/>
        <end position="369"/>
    </location>
</feature>
<dbReference type="Proteomes" id="UP000175744">
    <property type="component" value="Unassembled WGS sequence"/>
</dbReference>
<feature type="transmembrane region" description="Helical" evidence="1">
    <location>
        <begin position="246"/>
        <end position="266"/>
    </location>
</feature>
<evidence type="ECO:0000313" key="2">
    <source>
        <dbReference type="EMBL" id="OFI05901.1"/>
    </source>
</evidence>
<reference evidence="2 3" key="1">
    <citation type="submission" date="2016-06" db="EMBL/GenBank/DDBJ databases">
        <title>Genome sequence of Clostridium acetireducens DSM 10703.</title>
        <authorList>
            <person name="Poehlein A."/>
            <person name="Fluechter S."/>
            <person name="Duerre P."/>
            <person name="Daniel R."/>
        </authorList>
    </citation>
    <scope>NUCLEOTIDE SEQUENCE [LARGE SCALE GENOMIC DNA]</scope>
    <source>
        <strain evidence="2 3">DSM 10703</strain>
    </source>
</reference>
<organism evidence="2 3">
    <name type="scientific">Clostridium acetireducens DSM 10703</name>
    <dbReference type="NCBI Taxonomy" id="1121290"/>
    <lineage>
        <taxon>Bacteria</taxon>
        <taxon>Bacillati</taxon>
        <taxon>Bacillota</taxon>
        <taxon>Clostridia</taxon>
        <taxon>Eubacteriales</taxon>
        <taxon>Clostridiaceae</taxon>
        <taxon>Clostridium</taxon>
    </lineage>
</organism>
<feature type="transmembrane region" description="Helical" evidence="1">
    <location>
        <begin position="177"/>
        <end position="195"/>
    </location>
</feature>
<keyword evidence="1" id="KW-1133">Transmembrane helix</keyword>
<dbReference type="Pfam" id="PF07907">
    <property type="entry name" value="YibE_F"/>
    <property type="match status" value="1"/>
</dbReference>
<feature type="transmembrane region" description="Helical" evidence="1">
    <location>
        <begin position="201"/>
        <end position="225"/>
    </location>
</feature>